<protein>
    <submittedName>
        <fullName evidence="1">Uncharacterized protein</fullName>
    </submittedName>
</protein>
<dbReference type="KEGG" id="lab:LA76x_3078"/>
<evidence type="ECO:0000313" key="2">
    <source>
        <dbReference type="Proteomes" id="UP000060787"/>
    </source>
</evidence>
<dbReference type="STRING" id="84531.LA76x_3078"/>
<sequence>MGGGLVGCVHYVSSVVDSRSPRGYARGRSGCEALDAACYVYGPCLRSGTVAATGAIAGRSRDRHASIEAACGWRRSRTTCDRL</sequence>
<keyword evidence="2" id="KW-1185">Reference proteome</keyword>
<organism evidence="1 2">
    <name type="scientific">Lysobacter antibioticus</name>
    <dbReference type="NCBI Taxonomy" id="84531"/>
    <lineage>
        <taxon>Bacteria</taxon>
        <taxon>Pseudomonadati</taxon>
        <taxon>Pseudomonadota</taxon>
        <taxon>Gammaproteobacteria</taxon>
        <taxon>Lysobacterales</taxon>
        <taxon>Lysobacteraceae</taxon>
        <taxon>Lysobacter</taxon>
    </lineage>
</organism>
<name>A0A0S2FCI1_LYSAN</name>
<accession>A0A0S2FCI1</accession>
<dbReference type="Proteomes" id="UP000060787">
    <property type="component" value="Chromosome"/>
</dbReference>
<gene>
    <name evidence="1" type="ORF">LA76x_3078</name>
</gene>
<evidence type="ECO:0000313" key="1">
    <source>
        <dbReference type="EMBL" id="ALN81206.1"/>
    </source>
</evidence>
<proteinExistence type="predicted"/>
<reference evidence="1 2" key="1">
    <citation type="journal article" date="2015" name="BMC Genomics">
        <title>Comparative genomics and metabolic profiling of the genus Lysobacter.</title>
        <authorList>
            <person name="de Bruijn I."/>
            <person name="Cheng X."/>
            <person name="de Jager V."/>
            <person name="Exposito R.G."/>
            <person name="Watrous J."/>
            <person name="Patel N."/>
            <person name="Postma J."/>
            <person name="Dorrestein P.C."/>
            <person name="Kobayashi D."/>
            <person name="Raaijmakers J.M."/>
        </authorList>
    </citation>
    <scope>NUCLEOTIDE SEQUENCE [LARGE SCALE GENOMIC DNA]</scope>
    <source>
        <strain evidence="1 2">76</strain>
    </source>
</reference>
<dbReference type="EMBL" id="CP011129">
    <property type="protein sequence ID" value="ALN81206.1"/>
    <property type="molecule type" value="Genomic_DNA"/>
</dbReference>
<dbReference type="AlphaFoldDB" id="A0A0S2FCI1"/>